<dbReference type="AlphaFoldDB" id="A0A232F6U6"/>
<evidence type="ECO:0000313" key="3">
    <source>
        <dbReference type="Proteomes" id="UP000215335"/>
    </source>
</evidence>
<evidence type="ECO:0000256" key="1">
    <source>
        <dbReference type="SAM" id="MobiDB-lite"/>
    </source>
</evidence>
<sequence length="160" mass="17448">MDRVASGFLAVLQSLHINTGENNPWANISPGSVEGSSKESDSGLADPDPGRTGSMTAINSTRRRRRVASMNNPSYISCSFGSIFNFGVIRNIHRVRPIRSEPYVYPHRGVYTGAHINDNSTGQQTSRARIQSINSASPNRAAEYNAQMLGFTVTHTHTQA</sequence>
<dbReference type="EMBL" id="NNAY01000864">
    <property type="protein sequence ID" value="OXU26159.1"/>
    <property type="molecule type" value="Genomic_DNA"/>
</dbReference>
<evidence type="ECO:0000313" key="2">
    <source>
        <dbReference type="EMBL" id="OXU26159.1"/>
    </source>
</evidence>
<organism evidence="2 3">
    <name type="scientific">Trichomalopsis sarcophagae</name>
    <dbReference type="NCBI Taxonomy" id="543379"/>
    <lineage>
        <taxon>Eukaryota</taxon>
        <taxon>Metazoa</taxon>
        <taxon>Ecdysozoa</taxon>
        <taxon>Arthropoda</taxon>
        <taxon>Hexapoda</taxon>
        <taxon>Insecta</taxon>
        <taxon>Pterygota</taxon>
        <taxon>Neoptera</taxon>
        <taxon>Endopterygota</taxon>
        <taxon>Hymenoptera</taxon>
        <taxon>Apocrita</taxon>
        <taxon>Proctotrupomorpha</taxon>
        <taxon>Chalcidoidea</taxon>
        <taxon>Pteromalidae</taxon>
        <taxon>Pteromalinae</taxon>
        <taxon>Trichomalopsis</taxon>
    </lineage>
</organism>
<gene>
    <name evidence="2" type="ORF">TSAR_009486</name>
</gene>
<feature type="region of interest" description="Disordered" evidence="1">
    <location>
        <begin position="23"/>
        <end position="66"/>
    </location>
</feature>
<name>A0A232F6U6_9HYME</name>
<comment type="caution">
    <text evidence="2">The sequence shown here is derived from an EMBL/GenBank/DDBJ whole genome shotgun (WGS) entry which is preliminary data.</text>
</comment>
<keyword evidence="3" id="KW-1185">Reference proteome</keyword>
<accession>A0A232F6U6</accession>
<proteinExistence type="predicted"/>
<reference evidence="2 3" key="1">
    <citation type="journal article" date="2017" name="Curr. Biol.">
        <title>The Evolution of Venom by Co-option of Single-Copy Genes.</title>
        <authorList>
            <person name="Martinson E.O."/>
            <person name="Mrinalini"/>
            <person name="Kelkar Y.D."/>
            <person name="Chang C.H."/>
            <person name="Werren J.H."/>
        </authorList>
    </citation>
    <scope>NUCLEOTIDE SEQUENCE [LARGE SCALE GENOMIC DNA]</scope>
    <source>
        <strain evidence="2 3">Alberta</strain>
        <tissue evidence="2">Whole body</tissue>
    </source>
</reference>
<protein>
    <submittedName>
        <fullName evidence="2">Uncharacterized protein</fullName>
    </submittedName>
</protein>
<dbReference type="Proteomes" id="UP000215335">
    <property type="component" value="Unassembled WGS sequence"/>
</dbReference>